<dbReference type="EMBL" id="CR555306">
    <property type="protein sequence ID" value="CAI10176.1"/>
    <property type="molecule type" value="Genomic_DNA"/>
</dbReference>
<evidence type="ECO:0000313" key="2">
    <source>
        <dbReference type="EMBL" id="CAI10176.1"/>
    </source>
</evidence>
<dbReference type="STRING" id="76114.ebA7147"/>
<name>Q5NXN8_AROAE</name>
<evidence type="ECO:0000313" key="3">
    <source>
        <dbReference type="Proteomes" id="UP000006552"/>
    </source>
</evidence>
<keyword evidence="3" id="KW-1185">Reference proteome</keyword>
<organism evidence="2 3">
    <name type="scientific">Aromatoleum aromaticum (strain DSM 19018 / LMG 30748 / EbN1)</name>
    <name type="common">Azoarcus sp. (strain EbN1)</name>
    <dbReference type="NCBI Taxonomy" id="76114"/>
    <lineage>
        <taxon>Bacteria</taxon>
        <taxon>Pseudomonadati</taxon>
        <taxon>Pseudomonadota</taxon>
        <taxon>Betaproteobacteria</taxon>
        <taxon>Rhodocyclales</taxon>
        <taxon>Rhodocyclaceae</taxon>
        <taxon>Aromatoleum</taxon>
    </lineage>
</organism>
<gene>
    <name evidence="2" type="ORF">ebA7147</name>
</gene>
<dbReference type="Proteomes" id="UP000006552">
    <property type="component" value="Chromosome"/>
</dbReference>
<dbReference type="AlphaFoldDB" id="Q5NXN8"/>
<dbReference type="HOGENOM" id="CLU_3164031_0_0_4"/>
<evidence type="ECO:0000256" key="1">
    <source>
        <dbReference type="SAM" id="MobiDB-lite"/>
    </source>
</evidence>
<sequence>MQRHHLALLDRAAGAIVVVLVIGEKSRRSQGKDGRHDDGNEGNEAHE</sequence>
<proteinExistence type="predicted"/>
<reference evidence="2 3" key="1">
    <citation type="journal article" date="2005" name="Arch. Microbiol.">
        <title>The genome sequence of an anaerobic aromatic-degrading denitrifying bacterium, strain EbN1.</title>
        <authorList>
            <person name="Rabus R."/>
            <person name="Kube M."/>
            <person name="Heider J."/>
            <person name="Beck A."/>
            <person name="Heitmann K."/>
            <person name="Widdel F."/>
            <person name="Reinhardt R."/>
        </authorList>
    </citation>
    <scope>NUCLEOTIDE SEQUENCE [LARGE SCALE GENOMIC DNA]</scope>
    <source>
        <strain evidence="2 3">EbN1</strain>
    </source>
</reference>
<feature type="region of interest" description="Disordered" evidence="1">
    <location>
        <begin position="25"/>
        <end position="47"/>
    </location>
</feature>
<dbReference type="KEGG" id="eba:ebA7147"/>
<protein>
    <submittedName>
        <fullName evidence="2">Uncharacterized protein</fullName>
    </submittedName>
</protein>
<accession>Q5NXN8</accession>